<organism evidence="1 2">
    <name type="scientific">Fictibacillus marinisediminis</name>
    <dbReference type="NCBI Taxonomy" id="2878389"/>
    <lineage>
        <taxon>Bacteria</taxon>
        <taxon>Bacillati</taxon>
        <taxon>Bacillota</taxon>
        <taxon>Bacilli</taxon>
        <taxon>Bacillales</taxon>
        <taxon>Fictibacillaceae</taxon>
        <taxon>Fictibacillus</taxon>
    </lineage>
</organism>
<dbReference type="EMBL" id="JAIWJX010000002">
    <property type="protein sequence ID" value="MCK6258674.1"/>
    <property type="molecule type" value="Genomic_DNA"/>
</dbReference>
<dbReference type="Gene3D" id="3.30.160.170">
    <property type="entry name" value="FlaG-like"/>
    <property type="match status" value="1"/>
</dbReference>
<dbReference type="InterPro" id="IPR005186">
    <property type="entry name" value="FlaG"/>
</dbReference>
<dbReference type="PANTHER" id="PTHR37166">
    <property type="entry name" value="PROTEIN FLAG"/>
    <property type="match status" value="1"/>
</dbReference>
<dbReference type="SUPFAM" id="SSF160214">
    <property type="entry name" value="FlaG-like"/>
    <property type="match status" value="1"/>
</dbReference>
<evidence type="ECO:0000313" key="1">
    <source>
        <dbReference type="EMBL" id="MCK6258674.1"/>
    </source>
</evidence>
<dbReference type="Pfam" id="PF03646">
    <property type="entry name" value="FlaG"/>
    <property type="match status" value="1"/>
</dbReference>
<name>A0A9X1XJH7_9BACL</name>
<dbReference type="PANTHER" id="PTHR37166:SF1">
    <property type="entry name" value="PROTEIN FLAG"/>
    <property type="match status" value="1"/>
</dbReference>
<dbReference type="InterPro" id="IPR035924">
    <property type="entry name" value="FlaG-like_sf"/>
</dbReference>
<accession>A0A9X1XJH7</accession>
<dbReference type="NCBIfam" id="NF005834">
    <property type="entry name" value="PRK07738.1"/>
    <property type="match status" value="1"/>
</dbReference>
<sequence length="112" mass="13113">MNSISSSSTINMLPKQNNFYNETMQDKTYSHEVNSNRQEKQQLSKMINGVNELLIPTHTSSKFVLHEKLNDYYVQVIDDKTKEVLREIPSKKFLDMYASMLDYVGLFLDKKI</sequence>
<proteinExistence type="predicted"/>
<dbReference type="RefSeq" id="WP_248254724.1">
    <property type="nucleotide sequence ID" value="NZ_JAIWJX010000002.1"/>
</dbReference>
<keyword evidence="2" id="KW-1185">Reference proteome</keyword>
<gene>
    <name evidence="1" type="primary">flaG</name>
    <name evidence="1" type="ORF">LCY76_19075</name>
</gene>
<dbReference type="AlphaFoldDB" id="A0A9X1XJH7"/>
<keyword evidence="1" id="KW-0969">Cilium</keyword>
<reference evidence="1" key="1">
    <citation type="submission" date="2021-09" db="EMBL/GenBank/DDBJ databases">
        <title>Genome analysis of Fictibacillus sp. KIGAM418 isolated from marine sediment.</title>
        <authorList>
            <person name="Seo M.-J."/>
            <person name="Cho E.-S."/>
            <person name="Hwang C.Y."/>
        </authorList>
    </citation>
    <scope>NUCLEOTIDE SEQUENCE</scope>
    <source>
        <strain evidence="1">KIGAM418</strain>
    </source>
</reference>
<keyword evidence="1" id="KW-0966">Cell projection</keyword>
<dbReference type="Proteomes" id="UP001139011">
    <property type="component" value="Unassembled WGS sequence"/>
</dbReference>
<protein>
    <submittedName>
        <fullName evidence="1">Flagellar protein FlaG</fullName>
    </submittedName>
</protein>
<keyword evidence="1" id="KW-0282">Flagellum</keyword>
<evidence type="ECO:0000313" key="2">
    <source>
        <dbReference type="Proteomes" id="UP001139011"/>
    </source>
</evidence>
<comment type="caution">
    <text evidence="1">The sequence shown here is derived from an EMBL/GenBank/DDBJ whole genome shotgun (WGS) entry which is preliminary data.</text>
</comment>